<keyword evidence="3" id="KW-1185">Reference proteome</keyword>
<evidence type="ECO:0000313" key="2">
    <source>
        <dbReference type="EMBL" id="CAE7540105.1"/>
    </source>
</evidence>
<protein>
    <submittedName>
        <fullName evidence="2">BXL6 protein</fullName>
    </submittedName>
</protein>
<sequence length="360" mass="40612">MAGQLHIPTLKFAVQKRDPGNGFRKRELNSNLQTMSLTAHSGVKVVRIQRGPATLIETPRHDDFLNPGDVCWVIPIVAAIKELTGDLEQDMLDAFDEFYTVTVDGEDRKVSVKSDTELGKFLDLFADGGRQCVKLAWLPAHCYDYPHDAKPAALCTEDQAKVLLERLKTTPQFCDRFLVEDGQGAELQLRVMNMRRTYGVSPLALFHPPGLLEIPERKTTIVFPGTRLVFLVSAHEQVDKECCRLTRLEENQLLNIERVQVSKGFTVAYQESSLKALLDFTMELVVPGTAEERTAWEKYLNLAMEVLVPESERAERDAAKASHRAQEVEERRALNEERKKRLSEGLGMRFTAEAMVARGT</sequence>
<evidence type="ECO:0000256" key="1">
    <source>
        <dbReference type="SAM" id="MobiDB-lite"/>
    </source>
</evidence>
<dbReference type="AlphaFoldDB" id="A0A812TTI2"/>
<reference evidence="2" key="1">
    <citation type="submission" date="2021-02" db="EMBL/GenBank/DDBJ databases">
        <authorList>
            <person name="Dougan E. K."/>
            <person name="Rhodes N."/>
            <person name="Thang M."/>
            <person name="Chan C."/>
        </authorList>
    </citation>
    <scope>NUCLEOTIDE SEQUENCE</scope>
</reference>
<name>A0A812TTI2_9DINO</name>
<dbReference type="EMBL" id="CAJNDS010002600">
    <property type="protein sequence ID" value="CAE7540105.1"/>
    <property type="molecule type" value="Genomic_DNA"/>
</dbReference>
<gene>
    <name evidence="2" type="primary">BXL6</name>
    <name evidence="2" type="ORF">SNAT2548_LOCUS30284</name>
</gene>
<proteinExistence type="predicted"/>
<feature type="region of interest" description="Disordered" evidence="1">
    <location>
        <begin position="314"/>
        <end position="337"/>
    </location>
</feature>
<comment type="caution">
    <text evidence="2">The sequence shown here is derived from an EMBL/GenBank/DDBJ whole genome shotgun (WGS) entry which is preliminary data.</text>
</comment>
<dbReference type="Proteomes" id="UP000604046">
    <property type="component" value="Unassembled WGS sequence"/>
</dbReference>
<evidence type="ECO:0000313" key="3">
    <source>
        <dbReference type="Proteomes" id="UP000604046"/>
    </source>
</evidence>
<accession>A0A812TTI2</accession>
<organism evidence="2 3">
    <name type="scientific">Symbiodinium natans</name>
    <dbReference type="NCBI Taxonomy" id="878477"/>
    <lineage>
        <taxon>Eukaryota</taxon>
        <taxon>Sar</taxon>
        <taxon>Alveolata</taxon>
        <taxon>Dinophyceae</taxon>
        <taxon>Suessiales</taxon>
        <taxon>Symbiodiniaceae</taxon>
        <taxon>Symbiodinium</taxon>
    </lineage>
</organism>
<dbReference type="OrthoDB" id="447686at2759"/>